<dbReference type="PROSITE" id="PS51502">
    <property type="entry name" value="S_R_A_B_BARREL"/>
    <property type="match status" value="1"/>
</dbReference>
<proteinExistence type="predicted"/>
<name>A0A8J8JRZ1_9BACT</name>
<reference evidence="4" key="1">
    <citation type="submission" date="2019-10" db="EMBL/GenBank/DDBJ databases">
        <title>Draft genome sequence of Panacibacter sp. KCS-6.</title>
        <authorList>
            <person name="Yim K.J."/>
        </authorList>
    </citation>
    <scope>NUCLEOTIDE SEQUENCE</scope>
    <source>
        <strain evidence="4">KCS-6</strain>
    </source>
</reference>
<feature type="chain" id="PRO_5035236815" evidence="2">
    <location>
        <begin position="21"/>
        <end position="126"/>
    </location>
</feature>
<protein>
    <submittedName>
        <fullName evidence="4">Dabb family protein</fullName>
    </submittedName>
</protein>
<dbReference type="Gene3D" id="3.30.70.100">
    <property type="match status" value="1"/>
</dbReference>
<dbReference type="Pfam" id="PF07876">
    <property type="entry name" value="Dabb"/>
    <property type="match status" value="1"/>
</dbReference>
<gene>
    <name evidence="4" type="ORF">GD597_13030</name>
</gene>
<evidence type="ECO:0000313" key="5">
    <source>
        <dbReference type="Proteomes" id="UP000598971"/>
    </source>
</evidence>
<sequence>MNKLILLSIMAILSIGTVNAQQTNSSKVLRHVVLFKFKDNTTPAEIKKVTDAFEKLPTQISQIKAFEWGVNNSPEKINEGLTHCFFVTFSSEKDRDDYLVHPAHKAFVDILKPFLDKPVVVDYWTN</sequence>
<dbReference type="RefSeq" id="WP_171608324.1">
    <property type="nucleotide sequence ID" value="NZ_WHPF01000008.1"/>
</dbReference>
<dbReference type="InterPro" id="IPR013097">
    <property type="entry name" value="Dabb"/>
</dbReference>
<dbReference type="PANTHER" id="PTHR33178:SF10">
    <property type="entry name" value="STRESS-RESPONSE A_B BARREL DOMAIN-CONTAINING PROTEIN"/>
    <property type="match status" value="1"/>
</dbReference>
<organism evidence="4 5">
    <name type="scientific">Limnovirga soli</name>
    <dbReference type="NCBI Taxonomy" id="2656915"/>
    <lineage>
        <taxon>Bacteria</taxon>
        <taxon>Pseudomonadati</taxon>
        <taxon>Bacteroidota</taxon>
        <taxon>Chitinophagia</taxon>
        <taxon>Chitinophagales</taxon>
        <taxon>Chitinophagaceae</taxon>
        <taxon>Limnovirga</taxon>
    </lineage>
</organism>
<comment type="caution">
    <text evidence="4">The sequence shown here is derived from an EMBL/GenBank/DDBJ whole genome shotgun (WGS) entry which is preliminary data.</text>
</comment>
<evidence type="ECO:0000256" key="1">
    <source>
        <dbReference type="ARBA" id="ARBA00011738"/>
    </source>
</evidence>
<evidence type="ECO:0000256" key="2">
    <source>
        <dbReference type="SAM" id="SignalP"/>
    </source>
</evidence>
<dbReference type="InterPro" id="IPR011008">
    <property type="entry name" value="Dimeric_a/b-barrel"/>
</dbReference>
<evidence type="ECO:0000313" key="4">
    <source>
        <dbReference type="EMBL" id="NNV56387.1"/>
    </source>
</evidence>
<keyword evidence="5" id="KW-1185">Reference proteome</keyword>
<dbReference type="Proteomes" id="UP000598971">
    <property type="component" value="Unassembled WGS sequence"/>
</dbReference>
<evidence type="ECO:0000259" key="3">
    <source>
        <dbReference type="PROSITE" id="PS51502"/>
    </source>
</evidence>
<accession>A0A8J8JRZ1</accession>
<dbReference type="InterPro" id="IPR044662">
    <property type="entry name" value="HS1/DABB1-like"/>
</dbReference>
<dbReference type="SMART" id="SM00886">
    <property type="entry name" value="Dabb"/>
    <property type="match status" value="1"/>
</dbReference>
<dbReference type="PANTHER" id="PTHR33178">
    <property type="match status" value="1"/>
</dbReference>
<keyword evidence="2" id="KW-0732">Signal</keyword>
<dbReference type="SUPFAM" id="SSF54909">
    <property type="entry name" value="Dimeric alpha+beta barrel"/>
    <property type="match status" value="1"/>
</dbReference>
<comment type="subunit">
    <text evidence="1">Homodimer.</text>
</comment>
<dbReference type="EMBL" id="WHPF01000008">
    <property type="protein sequence ID" value="NNV56387.1"/>
    <property type="molecule type" value="Genomic_DNA"/>
</dbReference>
<dbReference type="AlphaFoldDB" id="A0A8J8JRZ1"/>
<feature type="domain" description="Stress-response A/B barrel" evidence="3">
    <location>
        <begin position="29"/>
        <end position="123"/>
    </location>
</feature>
<feature type="signal peptide" evidence="2">
    <location>
        <begin position="1"/>
        <end position="20"/>
    </location>
</feature>